<keyword evidence="2" id="KW-1185">Reference proteome</keyword>
<gene>
    <name evidence="1" type="ORF">Amon02_001131100</name>
</gene>
<dbReference type="Proteomes" id="UP001165064">
    <property type="component" value="Unassembled WGS sequence"/>
</dbReference>
<dbReference type="EMBL" id="BSXS01012034">
    <property type="protein sequence ID" value="GMF01702.1"/>
    <property type="molecule type" value="Genomic_DNA"/>
</dbReference>
<name>A0ACB5U467_AMBMO</name>
<proteinExistence type="predicted"/>
<comment type="caution">
    <text evidence="1">The sequence shown here is derived from an EMBL/GenBank/DDBJ whole genome shotgun (WGS) entry which is preliminary data.</text>
</comment>
<accession>A0ACB5U467</accession>
<evidence type="ECO:0000313" key="2">
    <source>
        <dbReference type="Proteomes" id="UP001165064"/>
    </source>
</evidence>
<reference evidence="1" key="1">
    <citation type="submission" date="2023-04" db="EMBL/GenBank/DDBJ databases">
        <title>Ambrosiozyma monospora NBRC 10751.</title>
        <authorList>
            <person name="Ichikawa N."/>
            <person name="Sato H."/>
            <person name="Tonouchi N."/>
        </authorList>
    </citation>
    <scope>NUCLEOTIDE SEQUENCE</scope>
    <source>
        <strain evidence="1">NBRC 10751</strain>
    </source>
</reference>
<protein>
    <submittedName>
        <fullName evidence="1">Unnamed protein product</fullName>
    </submittedName>
</protein>
<evidence type="ECO:0000313" key="1">
    <source>
        <dbReference type="EMBL" id="GMF01702.1"/>
    </source>
</evidence>
<sequence>MDQISLKVVSSDVVSEAQSRLHWIDPDKLFKSSTEVEDSKIVEVKEDENSEIGESGIKVEGASLCEESVIEKRMDLLMKAYLTMLKR</sequence>
<organism evidence="1 2">
    <name type="scientific">Ambrosiozyma monospora</name>
    <name type="common">Yeast</name>
    <name type="synonym">Endomycopsis monosporus</name>
    <dbReference type="NCBI Taxonomy" id="43982"/>
    <lineage>
        <taxon>Eukaryota</taxon>
        <taxon>Fungi</taxon>
        <taxon>Dikarya</taxon>
        <taxon>Ascomycota</taxon>
        <taxon>Saccharomycotina</taxon>
        <taxon>Pichiomycetes</taxon>
        <taxon>Pichiales</taxon>
        <taxon>Pichiaceae</taxon>
        <taxon>Ambrosiozyma</taxon>
    </lineage>
</organism>